<dbReference type="EC" id="3.1.4.-" evidence="6"/>
<dbReference type="GO" id="GO:0007165">
    <property type="term" value="P:signal transduction"/>
    <property type="evidence" value="ECO:0007669"/>
    <property type="project" value="InterPro"/>
</dbReference>
<dbReference type="PROSITE" id="PS51845">
    <property type="entry name" value="PDEASE_I_2"/>
    <property type="match status" value="1"/>
</dbReference>
<evidence type="ECO:0000256" key="2">
    <source>
        <dbReference type="ARBA" id="ARBA00022801"/>
    </source>
</evidence>
<dbReference type="GO" id="GO:0046872">
    <property type="term" value="F:metal ion binding"/>
    <property type="evidence" value="ECO:0007669"/>
    <property type="project" value="UniProtKB-KW"/>
</dbReference>
<dbReference type="PANTHER" id="PTHR11347">
    <property type="entry name" value="CYCLIC NUCLEOTIDE PHOSPHODIESTERASE"/>
    <property type="match status" value="1"/>
</dbReference>
<feature type="binding site" evidence="4">
    <location>
        <position position="670"/>
    </location>
    <ligand>
        <name>AMP</name>
        <dbReference type="ChEBI" id="CHEBI:456215"/>
    </ligand>
</feature>
<comment type="caution">
    <text evidence="10">The sequence shown here is derived from an EMBL/GenBank/DDBJ whole genome shotgun (WGS) entry which is preliminary data.</text>
</comment>
<evidence type="ECO:0000313" key="11">
    <source>
        <dbReference type="Proteomes" id="UP000187209"/>
    </source>
</evidence>
<feature type="transmembrane region" description="Helical" evidence="8">
    <location>
        <begin position="143"/>
        <end position="164"/>
    </location>
</feature>
<dbReference type="InterPro" id="IPR036971">
    <property type="entry name" value="PDEase_catalytic_dom_sf"/>
</dbReference>
<feature type="binding site" evidence="5">
    <location>
        <position position="470"/>
    </location>
    <ligand>
        <name>Zn(2+)</name>
        <dbReference type="ChEBI" id="CHEBI:29105"/>
        <label>1</label>
    </ligand>
</feature>
<feature type="binding site" evidence="4">
    <location>
        <begin position="466"/>
        <end position="470"/>
    </location>
    <ligand>
        <name>AMP</name>
        <dbReference type="ChEBI" id="CHEBI:456215"/>
    </ligand>
</feature>
<dbReference type="Pfam" id="PF00233">
    <property type="entry name" value="PDEase_I"/>
    <property type="match status" value="1"/>
</dbReference>
<dbReference type="SUPFAM" id="SSF109604">
    <property type="entry name" value="HD-domain/PDEase-like"/>
    <property type="match status" value="1"/>
</dbReference>
<feature type="transmembrane region" description="Helical" evidence="8">
    <location>
        <begin position="80"/>
        <end position="99"/>
    </location>
</feature>
<evidence type="ECO:0000256" key="8">
    <source>
        <dbReference type="SAM" id="Phobius"/>
    </source>
</evidence>
<dbReference type="GO" id="GO:0004114">
    <property type="term" value="F:3',5'-cyclic-nucleotide phosphodiesterase activity"/>
    <property type="evidence" value="ECO:0007669"/>
    <property type="project" value="InterPro"/>
</dbReference>
<feature type="transmembrane region" description="Helical" evidence="8">
    <location>
        <begin position="199"/>
        <end position="217"/>
    </location>
</feature>
<keyword evidence="8" id="KW-0472">Membrane</keyword>
<dbReference type="EMBL" id="MPUH01001563">
    <property type="protein sequence ID" value="OMJ67100.1"/>
    <property type="molecule type" value="Genomic_DNA"/>
</dbReference>
<feature type="region of interest" description="Disordered" evidence="7">
    <location>
        <begin position="1"/>
        <end position="20"/>
    </location>
</feature>
<comment type="similarity">
    <text evidence="6">Belongs to the cyclic nucleotide phosphodiesterase family.</text>
</comment>
<feature type="binding site" evidence="5">
    <location>
        <position position="506"/>
    </location>
    <ligand>
        <name>Zn(2+)</name>
        <dbReference type="ChEBI" id="CHEBI:29105"/>
        <label>1</label>
    </ligand>
</feature>
<feature type="binding site" evidence="5">
    <location>
        <position position="619"/>
    </location>
    <ligand>
        <name>Zn(2+)</name>
        <dbReference type="ChEBI" id="CHEBI:29105"/>
        <label>1</label>
    </ligand>
</feature>
<comment type="cofactor">
    <cofactor evidence="6">
        <name>a divalent metal cation</name>
        <dbReference type="ChEBI" id="CHEBI:60240"/>
    </cofactor>
    <text evidence="6">Binds 2 divalent metal cations per subunit. Site 1 may preferentially bind zinc ions, while site 2 has a preference for magnesium and/or manganese ions.</text>
</comment>
<evidence type="ECO:0000259" key="9">
    <source>
        <dbReference type="PROSITE" id="PS51845"/>
    </source>
</evidence>
<accession>A0A1R2ARR0</accession>
<dbReference type="CDD" id="cd00077">
    <property type="entry name" value="HDc"/>
    <property type="match status" value="1"/>
</dbReference>
<feature type="transmembrane region" description="Helical" evidence="8">
    <location>
        <begin position="170"/>
        <end position="187"/>
    </location>
</feature>
<dbReference type="Proteomes" id="UP000187209">
    <property type="component" value="Unassembled WGS sequence"/>
</dbReference>
<evidence type="ECO:0000256" key="1">
    <source>
        <dbReference type="ARBA" id="ARBA00022723"/>
    </source>
</evidence>
<evidence type="ECO:0000256" key="7">
    <source>
        <dbReference type="SAM" id="MobiDB-lite"/>
    </source>
</evidence>
<feature type="transmembrane region" description="Helical" evidence="8">
    <location>
        <begin position="111"/>
        <end position="131"/>
    </location>
</feature>
<evidence type="ECO:0000256" key="4">
    <source>
        <dbReference type="PIRSR" id="PIRSR623088-2"/>
    </source>
</evidence>
<dbReference type="PROSITE" id="PS00126">
    <property type="entry name" value="PDEASE_I_1"/>
    <property type="match status" value="1"/>
</dbReference>
<keyword evidence="11" id="KW-1185">Reference proteome</keyword>
<organism evidence="10 11">
    <name type="scientific">Stentor coeruleus</name>
    <dbReference type="NCBI Taxonomy" id="5963"/>
    <lineage>
        <taxon>Eukaryota</taxon>
        <taxon>Sar</taxon>
        <taxon>Alveolata</taxon>
        <taxon>Ciliophora</taxon>
        <taxon>Postciliodesmatophora</taxon>
        <taxon>Heterotrichea</taxon>
        <taxon>Heterotrichida</taxon>
        <taxon>Stentoridae</taxon>
        <taxon>Stentor</taxon>
    </lineage>
</organism>
<dbReference type="InterPro" id="IPR023088">
    <property type="entry name" value="PDEase"/>
</dbReference>
<keyword evidence="8" id="KW-1133">Transmembrane helix</keyword>
<keyword evidence="1 5" id="KW-0479">Metal-binding</keyword>
<evidence type="ECO:0000313" key="10">
    <source>
        <dbReference type="EMBL" id="OMJ67100.1"/>
    </source>
</evidence>
<feature type="binding site" evidence="5">
    <location>
        <position position="507"/>
    </location>
    <ligand>
        <name>Zn(2+)</name>
        <dbReference type="ChEBI" id="CHEBI:29105"/>
        <label>2</label>
    </ligand>
</feature>
<dbReference type="InterPro" id="IPR003607">
    <property type="entry name" value="HD/PDEase_dom"/>
</dbReference>
<dbReference type="Gene3D" id="1.10.1300.10">
    <property type="entry name" value="3'5'-cyclic nucleotide phosphodiesterase, catalytic domain"/>
    <property type="match status" value="1"/>
</dbReference>
<dbReference type="AlphaFoldDB" id="A0A1R2ARR0"/>
<evidence type="ECO:0000256" key="6">
    <source>
        <dbReference type="RuleBase" id="RU363067"/>
    </source>
</evidence>
<dbReference type="InterPro" id="IPR002073">
    <property type="entry name" value="PDEase_catalytic_dom"/>
</dbReference>
<proteinExistence type="inferred from homology"/>
<sequence length="728" mass="85334">MNRSISKMYDEDQELSDQAKHPSEYSILKHDKNEIPFIPVDPNLLFFHDKTMQNRYFEILYISQTTNTISKEFRYNLLSFYIYLTGFMLIALGIVISLFEDQKISVNQLVFHLSSIFSILFYSYFLLFCILKSIRIVRINRVLYMLLGFLTYLYMIFGAIHVLSSFTGDTSTGYIPMTAGIIGFTYSYRRILFDSYRHLVLTLIPILIIYLSINLIYSETLTYNTIGEFAAIALFVITQIIETHVVENRTIQLFYRMEREQDTFFDDEIHKPNVENENSYFHSVIELIINKCDFIIKEIKYAASIVIYKDVKTRLKNVQNEINVIRNKVSKLDYIETFEITSQDIDEEDREFISQNYLNVSSLPNKSYPITKDINVEGQKTSFIFNSKLLIKEVVDHISKVGYEWNFNVFYLNEMTGRSISVFAVYLFKKLSIEDILYCSEQEFFNYFDSLEKVNNMQTYKVNPYHNALHAAEVFASIYYFINNSELLKSINKLDTICTLIASFGHDVGHPGLTNRYLIQSRDKIAIQYNDISVLENMHCSIIFTLLSLGNTNFLSHLSDEDWVICRKVILTMVLDTDLSRHFEVFTKFRTRSSVMNDLSIEKIDDKILILSTALKCADIGHSAKSQEIHKRWTSMVMEEFFNQGDLEKKLGLPVSMYCDRNNTDIPKSQVGFLRNICIPLYEIWCSFLKSHPVDQCLGQLRENYQYWDQSMKTRMFTQVKRLQDESL</sequence>
<dbReference type="OrthoDB" id="546632at2759"/>
<name>A0A1R2ARR0_9CILI</name>
<evidence type="ECO:0000256" key="5">
    <source>
        <dbReference type="PIRSR" id="PIRSR623088-3"/>
    </source>
</evidence>
<feature type="binding site" evidence="4">
    <location>
        <position position="507"/>
    </location>
    <ligand>
        <name>AMP</name>
        <dbReference type="ChEBI" id="CHEBI:456215"/>
    </ligand>
</feature>
<evidence type="ECO:0000256" key="3">
    <source>
        <dbReference type="PIRSR" id="PIRSR623088-1"/>
    </source>
</evidence>
<protein>
    <recommendedName>
        <fullName evidence="6">Phosphodiesterase</fullName>
        <ecNumber evidence="6">3.1.4.-</ecNumber>
    </recommendedName>
</protein>
<keyword evidence="2 6" id="KW-0378">Hydrolase</keyword>
<feature type="active site" description="Proton donor" evidence="3">
    <location>
        <position position="466"/>
    </location>
</feature>
<reference evidence="10 11" key="1">
    <citation type="submission" date="2016-11" db="EMBL/GenBank/DDBJ databases">
        <title>The macronuclear genome of Stentor coeruleus: a giant cell with tiny introns.</title>
        <authorList>
            <person name="Slabodnick M."/>
            <person name="Ruby J.G."/>
            <person name="Reiff S.B."/>
            <person name="Swart E.C."/>
            <person name="Gosai S."/>
            <person name="Prabakaran S."/>
            <person name="Witkowska E."/>
            <person name="Larue G.E."/>
            <person name="Fisher S."/>
            <person name="Freeman R.M."/>
            <person name="Gunawardena J."/>
            <person name="Chu W."/>
            <person name="Stover N.A."/>
            <person name="Gregory B.D."/>
            <person name="Nowacki M."/>
            <person name="Derisi J."/>
            <person name="Roy S.W."/>
            <person name="Marshall W.F."/>
            <person name="Sood P."/>
        </authorList>
    </citation>
    <scope>NUCLEOTIDE SEQUENCE [LARGE SCALE GENOMIC DNA]</scope>
    <source>
        <strain evidence="10">WM001</strain>
    </source>
</reference>
<feature type="domain" description="PDEase" evidence="9">
    <location>
        <begin position="382"/>
        <end position="715"/>
    </location>
</feature>
<dbReference type="PRINTS" id="PR00387">
    <property type="entry name" value="PDIESTERASE1"/>
</dbReference>
<dbReference type="InterPro" id="IPR023174">
    <property type="entry name" value="PDEase_CS"/>
</dbReference>
<gene>
    <name evidence="10" type="ORF">SteCoe_35823</name>
</gene>
<feature type="binding site" evidence="4">
    <location>
        <position position="619"/>
    </location>
    <ligand>
        <name>AMP</name>
        <dbReference type="ChEBI" id="CHEBI:456215"/>
    </ligand>
</feature>
<feature type="binding site" evidence="5">
    <location>
        <position position="507"/>
    </location>
    <ligand>
        <name>Zn(2+)</name>
        <dbReference type="ChEBI" id="CHEBI:29105"/>
        <label>1</label>
    </ligand>
</feature>
<keyword evidence="8" id="KW-0812">Transmembrane</keyword>